<dbReference type="AlphaFoldDB" id="A0A6T5X453"/>
<dbReference type="EMBL" id="HBDW01002362">
    <property type="protein sequence ID" value="CAD8218196.1"/>
    <property type="molecule type" value="Transcribed_RNA"/>
</dbReference>
<organism evidence="1">
    <name type="scientific">Pycnococcus provasolii</name>
    <dbReference type="NCBI Taxonomy" id="41880"/>
    <lineage>
        <taxon>Eukaryota</taxon>
        <taxon>Viridiplantae</taxon>
        <taxon>Chlorophyta</taxon>
        <taxon>Pseudoscourfieldiophyceae</taxon>
        <taxon>Pseudoscourfieldiales</taxon>
        <taxon>Pycnococcaceae</taxon>
        <taxon>Pycnococcus</taxon>
    </lineage>
</organism>
<proteinExistence type="predicted"/>
<sequence>MPAIGHNLPATRHTAAPASLQRHYYKISRRNINTFMNKASKTGWASPNWNWGYAVGDAHDLAMTTRSKLRTENARKTFLANLAAGSVDLEEVKMVFALTVQLANHRRQAGPLNDVLMRMAAVSYEGEDGPTLLASDIYAAISTMPNDDARQEFAATAQVKDAELAIGIALVTINFVEAGL</sequence>
<protein>
    <submittedName>
        <fullName evidence="1">Uncharacterized protein</fullName>
    </submittedName>
</protein>
<reference evidence="1" key="1">
    <citation type="submission" date="2021-01" db="EMBL/GenBank/DDBJ databases">
        <authorList>
            <person name="Corre E."/>
            <person name="Pelletier E."/>
            <person name="Niang G."/>
            <person name="Scheremetjew M."/>
            <person name="Finn R."/>
            <person name="Kale V."/>
            <person name="Holt S."/>
            <person name="Cochrane G."/>
            <person name="Meng A."/>
            <person name="Brown T."/>
            <person name="Cohen L."/>
        </authorList>
    </citation>
    <scope>NUCLEOTIDE SEQUENCE</scope>
    <source>
        <strain evidence="1">RCC251</strain>
    </source>
</reference>
<evidence type="ECO:0000313" key="1">
    <source>
        <dbReference type="EMBL" id="CAD8218196.1"/>
    </source>
</evidence>
<accession>A0A6T5X453</accession>
<name>A0A6T5X453_9CHLO</name>
<gene>
    <name evidence="1" type="ORF">PPRO1472_LOCUS1639</name>
</gene>